<evidence type="ECO:0000256" key="1">
    <source>
        <dbReference type="SAM" id="MobiDB-lite"/>
    </source>
</evidence>
<dbReference type="EMBL" id="JABBWD010000005">
    <property type="protein sequence ID" value="KAG1781452.1"/>
    <property type="molecule type" value="Genomic_DNA"/>
</dbReference>
<proteinExistence type="predicted"/>
<dbReference type="Proteomes" id="UP000714275">
    <property type="component" value="Unassembled WGS sequence"/>
</dbReference>
<keyword evidence="3" id="KW-1185">Reference proteome</keyword>
<reference evidence="2" key="1">
    <citation type="journal article" date="2020" name="New Phytol.">
        <title>Comparative genomics reveals dynamic genome evolution in host specialist ectomycorrhizal fungi.</title>
        <authorList>
            <person name="Lofgren L.A."/>
            <person name="Nguyen N.H."/>
            <person name="Vilgalys R."/>
            <person name="Ruytinx J."/>
            <person name="Liao H.L."/>
            <person name="Branco S."/>
            <person name="Kuo A."/>
            <person name="LaButti K."/>
            <person name="Lipzen A."/>
            <person name="Andreopoulos W."/>
            <person name="Pangilinan J."/>
            <person name="Riley R."/>
            <person name="Hundley H."/>
            <person name="Na H."/>
            <person name="Barry K."/>
            <person name="Grigoriev I.V."/>
            <person name="Stajich J.E."/>
            <person name="Kennedy P.G."/>
        </authorList>
    </citation>
    <scope>NUCLEOTIDE SEQUENCE</scope>
    <source>
        <strain evidence="2">DOB743</strain>
    </source>
</reference>
<protein>
    <submittedName>
        <fullName evidence="2">Uncharacterized protein</fullName>
    </submittedName>
</protein>
<evidence type="ECO:0000313" key="2">
    <source>
        <dbReference type="EMBL" id="KAG1781452.1"/>
    </source>
</evidence>
<dbReference type="AlphaFoldDB" id="A0A9P7A464"/>
<dbReference type="OrthoDB" id="3265985at2759"/>
<gene>
    <name evidence="2" type="ORF">EV702DRAFT_1192945</name>
</gene>
<feature type="region of interest" description="Disordered" evidence="1">
    <location>
        <begin position="39"/>
        <end position="79"/>
    </location>
</feature>
<sequence>MATPAQQVPVTITLSQVQSLPQDHVDMYNDFAMDIDFPILQPPSVAGSQPISTPPLEQPQTSPSQQRRHRQKVTTKPAASLDAETGFVATCDAMGPTSMVHEWHRDLGFYDDLSDFDDLHNDPLAHTSPIASEDEDELSTTTPPLTPVHAHEVREMSHSQEFPTSYPPPRPLHDIYQGCHEIWWARVIIALIAFLHTKHRLSFRGCSLLLFCLNTIFMTLALLPSTQNLPLTLNTVIHRLNLVCAAPIHLPLSLLVDFLSHAEIEKACDSWKQQARVPGKINDISEGHVWSSLKDKEGNPFFSRDSASEELHLGITLSLDWFTRKTSVYGPNHSFGVMSMGYHVHMALLAAVCDHPAMCKMGGFADHSHNKAPCNKCHVDQASIFSDESLQNCTAFLSTPNGYYNLFNPEFPPRTSEDHCRNCFKEHSLETDEERDEFFKKHGARWTELA</sequence>
<comment type="caution">
    <text evidence="2">The sequence shown here is derived from an EMBL/GenBank/DDBJ whole genome shotgun (WGS) entry which is preliminary data.</text>
</comment>
<organism evidence="2 3">
    <name type="scientific">Suillus placidus</name>
    <dbReference type="NCBI Taxonomy" id="48579"/>
    <lineage>
        <taxon>Eukaryota</taxon>
        <taxon>Fungi</taxon>
        <taxon>Dikarya</taxon>
        <taxon>Basidiomycota</taxon>
        <taxon>Agaricomycotina</taxon>
        <taxon>Agaricomycetes</taxon>
        <taxon>Agaricomycetidae</taxon>
        <taxon>Boletales</taxon>
        <taxon>Suillineae</taxon>
        <taxon>Suillaceae</taxon>
        <taxon>Suillus</taxon>
    </lineage>
</organism>
<name>A0A9P7A464_9AGAM</name>
<evidence type="ECO:0000313" key="3">
    <source>
        <dbReference type="Proteomes" id="UP000714275"/>
    </source>
</evidence>
<accession>A0A9P7A464</accession>